<comment type="caution">
    <text evidence="15">The sequence shown here is derived from an EMBL/GenBank/DDBJ whole genome shotgun (WGS) entry which is preliminary data.</text>
</comment>
<dbReference type="Gene3D" id="2.170.130.10">
    <property type="entry name" value="TonB-dependent receptor, plug domain"/>
    <property type="match status" value="1"/>
</dbReference>
<evidence type="ECO:0000256" key="8">
    <source>
        <dbReference type="ARBA" id="ARBA00023237"/>
    </source>
</evidence>
<evidence type="ECO:0000256" key="5">
    <source>
        <dbReference type="ARBA" id="ARBA00022729"/>
    </source>
</evidence>
<evidence type="ECO:0000256" key="6">
    <source>
        <dbReference type="ARBA" id="ARBA00023077"/>
    </source>
</evidence>
<dbReference type="InterPro" id="IPR010916">
    <property type="entry name" value="TonB_box_CS"/>
</dbReference>
<sequence>MTRPISLATSLAALLASSIAVAQVSPQSATRPAGPGRVADTPTTIDLDTITVTAARAERSTAETPQSVQVIDRTEIEQQLKFSPNAAAVLGKLVPGYSMSTQTVSSASENYRGRDLLVMIDGVPMNTPLRDVSRILALIDLNTVERIEVVAGASSLYGAGATGGTVNFITRKAAEGRPRVTVNTAIRGFTHNIGRSLAPEASVTVSGKVPDGVDYLFSGQIRGAGRTYDGAGRELPSDGLLGQGGGDRYKAGNLLAKLGYDFAGGKRIELNASWIGFDQAPKYLTNYAAPFARPDRTQLYTGQSVLEDTKSVSLRYSDADFALGKLSLLGYYNDIKKRFNFSTFSYPYNSQVYYSFNPLSPTSRDNQTTLYSQRGGLNVTIDTPLDAILPGAKLTWGGDLIQEKTWQTLTNGQDVFTPLKQTTAAGFGQLQIPIGERVVLRGGLRYEHFSLSVSDYTRPAAYAAVAANNAQGYQAFVLPALRVLGGDFDYSALTANLGVTIKLTETSEIFGGFSQGFALPDVGAFTRRAGISTQYACPLQSPNCLPASRQTVSYSSIAPKAQIVNNYELGIRGSYDRFKGSLTGFISTSDDGVTFDSVTNTMSQQKERIWGVEATGDVAVTDAFTMGTVLSYREGRYDTNGDGKLDSNLPNNRIGSPWRGMLYGSYRFVNGMQLRVEGEAFSDRDVAIDLRGTRYKLKGAATMNVALTAPAWQGEAYVAVNNLFDRAYQNPTATSVRNLPNYGWGRTVTLGFRKTF</sequence>
<evidence type="ECO:0000259" key="14">
    <source>
        <dbReference type="Pfam" id="PF07715"/>
    </source>
</evidence>
<evidence type="ECO:0000256" key="11">
    <source>
        <dbReference type="RuleBase" id="RU003357"/>
    </source>
</evidence>
<feature type="chain" id="PRO_5045102716" evidence="12">
    <location>
        <begin position="23"/>
        <end position="756"/>
    </location>
</feature>
<dbReference type="InterPro" id="IPR012910">
    <property type="entry name" value="Plug_dom"/>
</dbReference>
<keyword evidence="16" id="KW-1185">Reference proteome</keyword>
<feature type="domain" description="TonB-dependent receptor-like beta-barrel" evidence="13">
    <location>
        <begin position="269"/>
        <end position="723"/>
    </location>
</feature>
<dbReference type="InterPro" id="IPR039426">
    <property type="entry name" value="TonB-dep_rcpt-like"/>
</dbReference>
<comment type="similarity">
    <text evidence="9 11">Belongs to the TonB-dependent receptor family.</text>
</comment>
<dbReference type="InterPro" id="IPR037066">
    <property type="entry name" value="Plug_dom_sf"/>
</dbReference>
<dbReference type="Proteomes" id="UP001595976">
    <property type="component" value="Unassembled WGS sequence"/>
</dbReference>
<keyword evidence="15" id="KW-0675">Receptor</keyword>
<evidence type="ECO:0000256" key="1">
    <source>
        <dbReference type="ARBA" id="ARBA00004571"/>
    </source>
</evidence>
<evidence type="ECO:0000259" key="13">
    <source>
        <dbReference type="Pfam" id="PF00593"/>
    </source>
</evidence>
<evidence type="ECO:0000313" key="15">
    <source>
        <dbReference type="EMBL" id="MFC5293357.1"/>
    </source>
</evidence>
<evidence type="ECO:0000313" key="16">
    <source>
        <dbReference type="Proteomes" id="UP001595976"/>
    </source>
</evidence>
<evidence type="ECO:0000256" key="7">
    <source>
        <dbReference type="ARBA" id="ARBA00023136"/>
    </source>
</evidence>
<keyword evidence="7 9" id="KW-0472">Membrane</keyword>
<dbReference type="EMBL" id="JBHSLI010000003">
    <property type="protein sequence ID" value="MFC5293357.1"/>
    <property type="molecule type" value="Genomic_DNA"/>
</dbReference>
<evidence type="ECO:0000256" key="10">
    <source>
        <dbReference type="PROSITE-ProRule" id="PRU10143"/>
    </source>
</evidence>
<feature type="domain" description="TonB-dependent receptor plug" evidence="14">
    <location>
        <begin position="62"/>
        <end position="165"/>
    </location>
</feature>
<dbReference type="Pfam" id="PF00593">
    <property type="entry name" value="TonB_dep_Rec_b-barrel"/>
    <property type="match status" value="1"/>
</dbReference>
<dbReference type="PANTHER" id="PTHR30069">
    <property type="entry name" value="TONB-DEPENDENT OUTER MEMBRANE RECEPTOR"/>
    <property type="match status" value="1"/>
</dbReference>
<feature type="signal peptide" evidence="12">
    <location>
        <begin position="1"/>
        <end position="22"/>
    </location>
</feature>
<dbReference type="PROSITE" id="PS00430">
    <property type="entry name" value="TONB_DEPENDENT_REC_1"/>
    <property type="match status" value="1"/>
</dbReference>
<dbReference type="InterPro" id="IPR000531">
    <property type="entry name" value="Beta-barrel_TonB"/>
</dbReference>
<dbReference type="SUPFAM" id="SSF56935">
    <property type="entry name" value="Porins"/>
    <property type="match status" value="1"/>
</dbReference>
<dbReference type="PROSITE" id="PS52016">
    <property type="entry name" value="TONB_DEPENDENT_REC_3"/>
    <property type="match status" value="1"/>
</dbReference>
<dbReference type="CDD" id="cd01347">
    <property type="entry name" value="ligand_gated_channel"/>
    <property type="match status" value="1"/>
</dbReference>
<dbReference type="Gene3D" id="2.40.170.20">
    <property type="entry name" value="TonB-dependent receptor, beta-barrel domain"/>
    <property type="match status" value="1"/>
</dbReference>
<evidence type="ECO:0000256" key="3">
    <source>
        <dbReference type="ARBA" id="ARBA00022452"/>
    </source>
</evidence>
<keyword evidence="4 9" id="KW-0812">Transmembrane</keyword>
<accession>A0ABW0F1S3</accession>
<organism evidence="15 16">
    <name type="scientific">Bosea minatitlanensis</name>
    <dbReference type="NCBI Taxonomy" id="128782"/>
    <lineage>
        <taxon>Bacteria</taxon>
        <taxon>Pseudomonadati</taxon>
        <taxon>Pseudomonadota</taxon>
        <taxon>Alphaproteobacteria</taxon>
        <taxon>Hyphomicrobiales</taxon>
        <taxon>Boseaceae</taxon>
        <taxon>Bosea</taxon>
    </lineage>
</organism>
<protein>
    <submittedName>
        <fullName evidence="15">TonB-dependent receptor</fullName>
    </submittedName>
</protein>
<dbReference type="InterPro" id="IPR036942">
    <property type="entry name" value="Beta-barrel_TonB_sf"/>
</dbReference>
<dbReference type="PANTHER" id="PTHR30069:SF42">
    <property type="entry name" value="FERRIC AEROBACTIN RECEPTOR"/>
    <property type="match status" value="1"/>
</dbReference>
<evidence type="ECO:0000256" key="12">
    <source>
        <dbReference type="SAM" id="SignalP"/>
    </source>
</evidence>
<dbReference type="RefSeq" id="WP_158444450.1">
    <property type="nucleotide sequence ID" value="NZ_JAOAOS010000017.1"/>
</dbReference>
<keyword evidence="8 9" id="KW-0998">Cell outer membrane</keyword>
<evidence type="ECO:0000256" key="4">
    <source>
        <dbReference type="ARBA" id="ARBA00022692"/>
    </source>
</evidence>
<proteinExistence type="inferred from homology"/>
<keyword evidence="2 9" id="KW-0813">Transport</keyword>
<evidence type="ECO:0000256" key="9">
    <source>
        <dbReference type="PROSITE-ProRule" id="PRU01360"/>
    </source>
</evidence>
<name>A0ABW0F1S3_9HYPH</name>
<feature type="short sequence motif" description="TonB box" evidence="10">
    <location>
        <begin position="49"/>
        <end position="55"/>
    </location>
</feature>
<keyword evidence="6 10" id="KW-0798">TonB box</keyword>
<comment type="subcellular location">
    <subcellularLocation>
        <location evidence="1 9">Cell outer membrane</location>
        <topology evidence="1 9">Multi-pass membrane protein</topology>
    </subcellularLocation>
</comment>
<evidence type="ECO:0000256" key="2">
    <source>
        <dbReference type="ARBA" id="ARBA00022448"/>
    </source>
</evidence>
<keyword evidence="5 12" id="KW-0732">Signal</keyword>
<keyword evidence="3 9" id="KW-1134">Transmembrane beta strand</keyword>
<gene>
    <name evidence="15" type="ORF">ACFPK2_10195</name>
</gene>
<reference evidence="16" key="1">
    <citation type="journal article" date="2019" name="Int. J. Syst. Evol. Microbiol.">
        <title>The Global Catalogue of Microorganisms (GCM) 10K type strain sequencing project: providing services to taxonomists for standard genome sequencing and annotation.</title>
        <authorList>
            <consortium name="The Broad Institute Genomics Platform"/>
            <consortium name="The Broad Institute Genome Sequencing Center for Infectious Disease"/>
            <person name="Wu L."/>
            <person name="Ma J."/>
        </authorList>
    </citation>
    <scope>NUCLEOTIDE SEQUENCE [LARGE SCALE GENOMIC DNA]</scope>
    <source>
        <strain evidence="16">CGMCC 1.15643</strain>
    </source>
</reference>
<dbReference type="Pfam" id="PF07715">
    <property type="entry name" value="Plug"/>
    <property type="match status" value="1"/>
</dbReference>